<organism evidence="2 3">
    <name type="scientific">Hypholoma sublateritium (strain FD-334 SS-4)</name>
    <dbReference type="NCBI Taxonomy" id="945553"/>
    <lineage>
        <taxon>Eukaryota</taxon>
        <taxon>Fungi</taxon>
        <taxon>Dikarya</taxon>
        <taxon>Basidiomycota</taxon>
        <taxon>Agaricomycotina</taxon>
        <taxon>Agaricomycetes</taxon>
        <taxon>Agaricomycetidae</taxon>
        <taxon>Agaricales</taxon>
        <taxon>Agaricineae</taxon>
        <taxon>Strophariaceae</taxon>
        <taxon>Hypholoma</taxon>
    </lineage>
</organism>
<feature type="region of interest" description="Disordered" evidence="1">
    <location>
        <begin position="75"/>
        <end position="100"/>
    </location>
</feature>
<feature type="compositionally biased region" description="Low complexity" evidence="1">
    <location>
        <begin position="176"/>
        <end position="190"/>
    </location>
</feature>
<feature type="compositionally biased region" description="Basic and acidic residues" evidence="1">
    <location>
        <begin position="91"/>
        <end position="100"/>
    </location>
</feature>
<dbReference type="AlphaFoldDB" id="A0A0D2MLN5"/>
<keyword evidence="3" id="KW-1185">Reference proteome</keyword>
<dbReference type="Proteomes" id="UP000054270">
    <property type="component" value="Unassembled WGS sequence"/>
</dbReference>
<evidence type="ECO:0000313" key="2">
    <source>
        <dbReference type="EMBL" id="KJA24753.1"/>
    </source>
</evidence>
<sequence>MHRYDTPPQVYVYVYHIPGVNRGLAAGIKTSQAQALSVPGSLRSPTPSPTPVRARLKPTEPQLSQISACARSAAQRRAPKLPIDLDGDAPPLRDRGRAFKSERGLELRSDNSFTLSHRAHRTARRLLFTRGTRIGDTMDPNPAHQHPSTRTVQLNAPQRAPPPSHADQSPRAAKYPPSHTSLHSPSHTRPAGVVHRLHHAAVHMRAAFDLWGLIGWMSSQTVESAAWKSR</sequence>
<accession>A0A0D2MLN5</accession>
<dbReference type="EMBL" id="KN817535">
    <property type="protein sequence ID" value="KJA24753.1"/>
    <property type="molecule type" value="Genomic_DNA"/>
</dbReference>
<evidence type="ECO:0000313" key="3">
    <source>
        <dbReference type="Proteomes" id="UP000054270"/>
    </source>
</evidence>
<feature type="region of interest" description="Disordered" evidence="1">
    <location>
        <begin position="130"/>
        <end position="190"/>
    </location>
</feature>
<protein>
    <submittedName>
        <fullName evidence="2">Uncharacterized protein</fullName>
    </submittedName>
</protein>
<proteinExistence type="predicted"/>
<evidence type="ECO:0000256" key="1">
    <source>
        <dbReference type="SAM" id="MobiDB-lite"/>
    </source>
</evidence>
<reference evidence="3" key="1">
    <citation type="submission" date="2014-04" db="EMBL/GenBank/DDBJ databases">
        <title>Evolutionary Origins and Diversification of the Mycorrhizal Mutualists.</title>
        <authorList>
            <consortium name="DOE Joint Genome Institute"/>
            <consortium name="Mycorrhizal Genomics Consortium"/>
            <person name="Kohler A."/>
            <person name="Kuo A."/>
            <person name="Nagy L.G."/>
            <person name="Floudas D."/>
            <person name="Copeland A."/>
            <person name="Barry K.W."/>
            <person name="Cichocki N."/>
            <person name="Veneault-Fourrey C."/>
            <person name="LaButti K."/>
            <person name="Lindquist E.A."/>
            <person name="Lipzen A."/>
            <person name="Lundell T."/>
            <person name="Morin E."/>
            <person name="Murat C."/>
            <person name="Riley R."/>
            <person name="Ohm R."/>
            <person name="Sun H."/>
            <person name="Tunlid A."/>
            <person name="Henrissat B."/>
            <person name="Grigoriev I.V."/>
            <person name="Hibbett D.S."/>
            <person name="Martin F."/>
        </authorList>
    </citation>
    <scope>NUCLEOTIDE SEQUENCE [LARGE SCALE GENOMIC DNA]</scope>
    <source>
        <strain evidence="3">FD-334 SS-4</strain>
    </source>
</reference>
<gene>
    <name evidence="2" type="ORF">HYPSUDRAFT_200309</name>
</gene>
<feature type="compositionally biased region" description="Polar residues" evidence="1">
    <location>
        <begin position="146"/>
        <end position="156"/>
    </location>
</feature>
<name>A0A0D2MLN5_HYPSF</name>